<dbReference type="Pfam" id="PF14234">
    <property type="entry name" value="DUF4336"/>
    <property type="match status" value="1"/>
</dbReference>
<evidence type="ECO:0000313" key="2">
    <source>
        <dbReference type="Proteomes" id="UP000729733"/>
    </source>
</evidence>
<evidence type="ECO:0000313" key="1">
    <source>
        <dbReference type="EMBL" id="MCC0179557.1"/>
    </source>
</evidence>
<keyword evidence="2" id="KW-1185">Reference proteome</keyword>
<protein>
    <submittedName>
        <fullName evidence="1">DUF4336 domain-containing protein</fullName>
    </submittedName>
</protein>
<dbReference type="PANTHER" id="PTHR33835:SF1">
    <property type="entry name" value="METALLO-BETA-LACTAMASE DOMAIN-CONTAINING PROTEIN"/>
    <property type="match status" value="1"/>
</dbReference>
<dbReference type="PANTHER" id="PTHR33835">
    <property type="entry name" value="YALI0C07656P"/>
    <property type="match status" value="1"/>
</dbReference>
<sequence length="233" mass="26507">MLRQLDNNLWVAEQPLKFMGLPVGTRMTVIRLADNSLLLISPIAITPEIKQQLNSLGTVRYLIAPNLFHHLFLADCQKVYPQAQIIAPPGLETKQPQLKIAKTLTQDEIDFNSELEYQLFSGFQILIIPQIKIANEIVFYHPSTKTLIITDSAFNFDGSYPWIIQLAMRMIDSYQTLKPSWLEKIAVRDKQAAKTAIAKILAWDFERVIMAHGKIVETNAKQQLAAGYQWLVS</sequence>
<dbReference type="SUPFAM" id="SSF56281">
    <property type="entry name" value="Metallo-hydrolase/oxidoreductase"/>
    <property type="match status" value="1"/>
</dbReference>
<reference evidence="1" key="1">
    <citation type="journal article" date="2021" name="Antonie Van Leeuwenhoek">
        <title>Draft genome and description of Waterburya agarophytonicola gen. nov. sp. nov. (Pleurocapsales, Cyanobacteria): a seaweed symbiont.</title>
        <authorList>
            <person name="Bonthond G."/>
            <person name="Shalygin S."/>
            <person name="Bayer T."/>
            <person name="Weinberger F."/>
        </authorList>
    </citation>
    <scope>NUCLEOTIDE SEQUENCE</scope>
    <source>
        <strain evidence="1">KI4</strain>
    </source>
</reference>
<gene>
    <name evidence="1" type="ORF">I4641_21595</name>
</gene>
<accession>A0A964BWC0</accession>
<name>A0A964BWC0_9CYAN</name>
<dbReference type="Gene3D" id="3.60.15.10">
    <property type="entry name" value="Ribonuclease Z/Hydroxyacylglutathione hydrolase-like"/>
    <property type="match status" value="1"/>
</dbReference>
<dbReference type="InterPro" id="IPR036866">
    <property type="entry name" value="RibonucZ/Hydroxyglut_hydro"/>
</dbReference>
<comment type="caution">
    <text evidence="1">The sequence shown here is derived from an EMBL/GenBank/DDBJ whole genome shotgun (WGS) entry which is preliminary data.</text>
</comment>
<dbReference type="InterPro" id="IPR025638">
    <property type="entry name" value="DUF4336"/>
</dbReference>
<organism evidence="1 2">
    <name type="scientific">Waterburya agarophytonicola KI4</name>
    <dbReference type="NCBI Taxonomy" id="2874699"/>
    <lineage>
        <taxon>Bacteria</taxon>
        <taxon>Bacillati</taxon>
        <taxon>Cyanobacteriota</taxon>
        <taxon>Cyanophyceae</taxon>
        <taxon>Pleurocapsales</taxon>
        <taxon>Hyellaceae</taxon>
        <taxon>Waterburya</taxon>
        <taxon>Waterburya agarophytonicola</taxon>
    </lineage>
</organism>
<dbReference type="Proteomes" id="UP000729733">
    <property type="component" value="Unassembled WGS sequence"/>
</dbReference>
<dbReference type="RefSeq" id="WP_229642657.1">
    <property type="nucleotide sequence ID" value="NZ_JADWDC010000092.1"/>
</dbReference>
<dbReference type="AlphaFoldDB" id="A0A964BWC0"/>
<proteinExistence type="predicted"/>
<dbReference type="EMBL" id="JADWDC010000092">
    <property type="protein sequence ID" value="MCC0179557.1"/>
    <property type="molecule type" value="Genomic_DNA"/>
</dbReference>